<proteinExistence type="predicted"/>
<accession>A0A6I4HZ32</accession>
<evidence type="ECO:0000313" key="1">
    <source>
        <dbReference type="EMBL" id="QQL50277.1"/>
    </source>
</evidence>
<dbReference type="EMBL" id="CP066775">
    <property type="protein sequence ID" value="QQL50277.1"/>
    <property type="molecule type" value="Genomic_DNA"/>
</dbReference>
<dbReference type="RefSeq" id="WP_157522579.1">
    <property type="nucleotide sequence ID" value="NZ_CP066775.1"/>
</dbReference>
<dbReference type="KEGG" id="mgik:GO620_002140"/>
<name>A0A6I4HZ32_9SPHI</name>
<reference evidence="1 2" key="1">
    <citation type="submission" date="2020-12" db="EMBL/GenBank/DDBJ databases">
        <title>HMF7856_wgs.fasta genome submission.</title>
        <authorList>
            <person name="Kang H."/>
            <person name="Kim H."/>
            <person name="Joh K."/>
        </authorList>
    </citation>
    <scope>NUCLEOTIDE SEQUENCE [LARGE SCALE GENOMIC DNA]</scope>
    <source>
        <strain evidence="1 2">HMF7856</strain>
    </source>
</reference>
<sequence>METLKRNFIFLFSEAHLHDLAMSEAHYREQDLNHMEWYVKDNYITRDHVYKRLHFYLARPVEAYKGIDFDVFHRVLENPYEYIAPAFDFEGGEAVGNIIKALFDLPLFDFPRYETPNVPPEFAPFSTGFRDVKTINDALKSMSGLGTLLYDKKLYRKYQNWTAQLFDRDQYSWDIWSFDFDERMKDSLFGKTFREMVKDMTAGNDADDEYQCFINTYTQLEFLGVTQEKKGGKKKANTYWDIRRDATHAFFASKADYLVTDDRGMQEKAFIVYRMLKYRTEVLSTTDFIGRSALLTRNEDDTRSFLNGIRYTLQKGMVVRQEPLEQATLLKTLYPVFNYFNRLQSNEDGHLIFLRNSHPKYGLMYSEMELLVEKCKRIFGPPILVPHLPSDYKNIVYGDNLAVWKIGKEMVRLVFEEVAGQPGLFLVIGPAS</sequence>
<dbReference type="AlphaFoldDB" id="A0A6I4HZ32"/>
<organism evidence="1 2">
    <name type="scientific">Mucilaginibacter ginkgonis</name>
    <dbReference type="NCBI Taxonomy" id="2682091"/>
    <lineage>
        <taxon>Bacteria</taxon>
        <taxon>Pseudomonadati</taxon>
        <taxon>Bacteroidota</taxon>
        <taxon>Sphingobacteriia</taxon>
        <taxon>Sphingobacteriales</taxon>
        <taxon>Sphingobacteriaceae</taxon>
        <taxon>Mucilaginibacter</taxon>
    </lineage>
</organism>
<protein>
    <submittedName>
        <fullName evidence="1">Uncharacterized protein</fullName>
    </submittedName>
</protein>
<gene>
    <name evidence="1" type="ORF">GO620_002140</name>
</gene>
<evidence type="ECO:0000313" key="2">
    <source>
        <dbReference type="Proteomes" id="UP000429232"/>
    </source>
</evidence>
<dbReference type="Proteomes" id="UP000429232">
    <property type="component" value="Chromosome"/>
</dbReference>
<keyword evidence="2" id="KW-1185">Reference proteome</keyword>